<keyword evidence="5" id="KW-0677">Repeat</keyword>
<dbReference type="CDD" id="cd16664">
    <property type="entry name" value="RING-Ubox_PUB"/>
    <property type="match status" value="1"/>
</dbReference>
<feature type="domain" description="U-box" evidence="8">
    <location>
        <begin position="276"/>
        <end position="350"/>
    </location>
</feature>
<evidence type="ECO:0000256" key="6">
    <source>
        <dbReference type="ARBA" id="ARBA00022786"/>
    </source>
</evidence>
<dbReference type="FunFam" id="3.30.40.10:FF:000442">
    <property type="entry name" value="RING-type E3 ubiquitin transferase"/>
    <property type="match status" value="1"/>
</dbReference>
<dbReference type="InterPro" id="IPR057623">
    <property type="entry name" value="PUB12-19-like_N"/>
</dbReference>
<gene>
    <name evidence="9" type="ORF">OLEA9_A034712</name>
</gene>
<dbReference type="SMART" id="SM00504">
    <property type="entry name" value="Ubox"/>
    <property type="match status" value="1"/>
</dbReference>
<evidence type="ECO:0000256" key="3">
    <source>
        <dbReference type="ARBA" id="ARBA00012483"/>
    </source>
</evidence>
<dbReference type="InterPro" id="IPR013083">
    <property type="entry name" value="Znf_RING/FYVE/PHD"/>
</dbReference>
<feature type="repeat" description="ARM" evidence="7">
    <location>
        <begin position="420"/>
        <end position="462"/>
    </location>
</feature>
<dbReference type="Gene3D" id="1.25.10.10">
    <property type="entry name" value="Leucine-rich Repeat Variant"/>
    <property type="match status" value="1"/>
</dbReference>
<evidence type="ECO:0000256" key="4">
    <source>
        <dbReference type="ARBA" id="ARBA00022679"/>
    </source>
</evidence>
<keyword evidence="6" id="KW-0833">Ubl conjugation pathway</keyword>
<keyword evidence="4" id="KW-0808">Transferase</keyword>
<sequence length="684" mass="76332">MINKSNEYTRRILNFPAIRPCESVCFSSLVNSLIDLCHTICEYKSRTFFTNKKNARHSIRLIENFLVFLEEMRNGNSRNESILALGMSELHFIFQKVQFLLEDCSRDDGRIWMLVKSENVSTQFLVLMRSITLALDVLPLDRLDVCVEVRELVDFVRRRALRAKFDGEVDDRRVSRKVLLVLDRFGNGIAPESSDLMRLLEYLGIRDWAECNKEVKFLEGEIGQECLTAEKRDVRFLSSLMAFMIYCRCTLFGVVDNAPIRQSDGVSCISDLIRCLNPDDFRCPITLEIMIDPVTISTGHTYDRSSIMKWFKSGNHTCPKTGERLISVDLVPNLALKRLIKQYCSENGIQFVDTGAHNNDITRSPGAGSAIAEQVMTLLASYLVGKLMAGTSGEQHKSAYEIRLLTKTSVFNRSCLVEADAIPSLLNFLSSSNPAAQENAIAALMNLSKYAKSKRIMIESGGLDLIVGVLNKGLRIEARQHAAGTLFYLASVEEYRKMIGKIPNAIPALMKLVRDGPDRAKKNALVTIFGLLMNPENHWRVLAAGFVPLLVNLLTSSQREDLITDSLAILATLAEKYDGTMTIVSAGNLPVIAEVLSSLNCRAAKEYCVSLLLALCINDGADVVPLLVKNQPLIVALYSLLTDGTPRARKKASSLIRILHAFHEKSSSSLMAPALPPEQFIHVW</sequence>
<organism evidence="9 10">
    <name type="scientific">Olea europaea subsp. europaea</name>
    <dbReference type="NCBI Taxonomy" id="158383"/>
    <lineage>
        <taxon>Eukaryota</taxon>
        <taxon>Viridiplantae</taxon>
        <taxon>Streptophyta</taxon>
        <taxon>Embryophyta</taxon>
        <taxon>Tracheophyta</taxon>
        <taxon>Spermatophyta</taxon>
        <taxon>Magnoliopsida</taxon>
        <taxon>eudicotyledons</taxon>
        <taxon>Gunneridae</taxon>
        <taxon>Pentapetalae</taxon>
        <taxon>asterids</taxon>
        <taxon>lamiids</taxon>
        <taxon>Lamiales</taxon>
        <taxon>Oleaceae</taxon>
        <taxon>Oleeae</taxon>
        <taxon>Olea</taxon>
    </lineage>
</organism>
<dbReference type="EC" id="2.3.2.27" evidence="3"/>
<evidence type="ECO:0000256" key="7">
    <source>
        <dbReference type="PROSITE-ProRule" id="PRU00259"/>
    </source>
</evidence>
<dbReference type="EMBL" id="CACTIH010007267">
    <property type="protein sequence ID" value="CAA3006960.1"/>
    <property type="molecule type" value="Genomic_DNA"/>
</dbReference>
<protein>
    <recommendedName>
        <fullName evidence="3">RING-type E3 ubiquitin transferase</fullName>
        <ecNumber evidence="3">2.3.2.27</ecNumber>
    </recommendedName>
</protein>
<evidence type="ECO:0000313" key="9">
    <source>
        <dbReference type="EMBL" id="CAA3006960.1"/>
    </source>
</evidence>
<dbReference type="PANTHER" id="PTHR23315">
    <property type="entry name" value="U BOX DOMAIN-CONTAINING"/>
    <property type="match status" value="1"/>
</dbReference>
<proteinExistence type="predicted"/>
<dbReference type="InterPro" id="IPR016024">
    <property type="entry name" value="ARM-type_fold"/>
</dbReference>
<evidence type="ECO:0000313" key="10">
    <source>
        <dbReference type="Proteomes" id="UP000594638"/>
    </source>
</evidence>
<dbReference type="InterPro" id="IPR058678">
    <property type="entry name" value="ARM_PUB"/>
</dbReference>
<name>A0A8S0TLW3_OLEEU</name>
<dbReference type="Pfam" id="PF25368">
    <property type="entry name" value="PUB10_N"/>
    <property type="match status" value="1"/>
</dbReference>
<dbReference type="AlphaFoldDB" id="A0A8S0TLW3"/>
<comment type="caution">
    <text evidence="9">The sequence shown here is derived from an EMBL/GenBank/DDBJ whole genome shotgun (WGS) entry which is preliminary data.</text>
</comment>
<evidence type="ECO:0000256" key="2">
    <source>
        <dbReference type="ARBA" id="ARBA00004906"/>
    </source>
</evidence>
<dbReference type="OrthoDB" id="10064100at2759"/>
<dbReference type="PROSITE" id="PS51698">
    <property type="entry name" value="U_BOX"/>
    <property type="match status" value="1"/>
</dbReference>
<evidence type="ECO:0000256" key="1">
    <source>
        <dbReference type="ARBA" id="ARBA00000900"/>
    </source>
</evidence>
<dbReference type="InterPro" id="IPR011989">
    <property type="entry name" value="ARM-like"/>
</dbReference>
<dbReference type="InterPro" id="IPR045210">
    <property type="entry name" value="RING-Ubox_PUB"/>
</dbReference>
<dbReference type="Proteomes" id="UP000594638">
    <property type="component" value="Unassembled WGS sequence"/>
</dbReference>
<dbReference type="GO" id="GO:0010029">
    <property type="term" value="P:regulation of seed germination"/>
    <property type="evidence" value="ECO:0007669"/>
    <property type="project" value="UniProtKB-ARBA"/>
</dbReference>
<comment type="catalytic activity">
    <reaction evidence="1">
        <text>S-ubiquitinyl-[E2 ubiquitin-conjugating enzyme]-L-cysteine + [acceptor protein]-L-lysine = [E2 ubiquitin-conjugating enzyme]-L-cysteine + N(6)-ubiquitinyl-[acceptor protein]-L-lysine.</text>
        <dbReference type="EC" id="2.3.2.27"/>
    </reaction>
</comment>
<feature type="repeat" description="ARM" evidence="7">
    <location>
        <begin position="545"/>
        <end position="588"/>
    </location>
</feature>
<dbReference type="Pfam" id="PF25598">
    <property type="entry name" value="ARM_PUB"/>
    <property type="match status" value="1"/>
</dbReference>
<dbReference type="Gramene" id="OE9A034712T1">
    <property type="protein sequence ID" value="OE9A034712C1"/>
    <property type="gene ID" value="OE9A034712"/>
</dbReference>
<evidence type="ECO:0000259" key="8">
    <source>
        <dbReference type="PROSITE" id="PS51698"/>
    </source>
</evidence>
<accession>A0A8S0TLW3</accession>
<evidence type="ECO:0000256" key="5">
    <source>
        <dbReference type="ARBA" id="ARBA00022737"/>
    </source>
</evidence>
<dbReference type="Gene3D" id="3.30.40.10">
    <property type="entry name" value="Zinc/RING finger domain, C3HC4 (zinc finger)"/>
    <property type="match status" value="1"/>
</dbReference>
<dbReference type="PROSITE" id="PS50176">
    <property type="entry name" value="ARM_REPEAT"/>
    <property type="match status" value="2"/>
</dbReference>
<dbReference type="SMART" id="SM00185">
    <property type="entry name" value="ARM"/>
    <property type="match status" value="3"/>
</dbReference>
<keyword evidence="10" id="KW-1185">Reference proteome</keyword>
<dbReference type="InterPro" id="IPR000225">
    <property type="entry name" value="Armadillo"/>
</dbReference>
<dbReference type="Pfam" id="PF04564">
    <property type="entry name" value="U-box"/>
    <property type="match status" value="1"/>
</dbReference>
<dbReference type="InterPro" id="IPR003613">
    <property type="entry name" value="Ubox_domain"/>
</dbReference>
<comment type="pathway">
    <text evidence="2">Protein modification; protein ubiquitination.</text>
</comment>
<reference evidence="9 10" key="1">
    <citation type="submission" date="2019-12" db="EMBL/GenBank/DDBJ databases">
        <authorList>
            <person name="Alioto T."/>
            <person name="Alioto T."/>
            <person name="Gomez Garrido J."/>
        </authorList>
    </citation>
    <scope>NUCLEOTIDE SEQUENCE [LARGE SCALE GENOMIC DNA]</scope>
</reference>
<dbReference type="PANTHER" id="PTHR23315:SF307">
    <property type="entry name" value="U-BOX DOMAIN-CONTAINING PROTEIN 19"/>
    <property type="match status" value="1"/>
</dbReference>
<dbReference type="SUPFAM" id="SSF57850">
    <property type="entry name" value="RING/U-box"/>
    <property type="match status" value="1"/>
</dbReference>
<dbReference type="SUPFAM" id="SSF48371">
    <property type="entry name" value="ARM repeat"/>
    <property type="match status" value="1"/>
</dbReference>
<dbReference type="FunFam" id="1.25.10.10:FF:000485">
    <property type="entry name" value="RING-type E3 ubiquitin transferase"/>
    <property type="match status" value="1"/>
</dbReference>
<dbReference type="GO" id="GO:0016567">
    <property type="term" value="P:protein ubiquitination"/>
    <property type="evidence" value="ECO:0007669"/>
    <property type="project" value="InterPro"/>
</dbReference>
<dbReference type="GO" id="GO:0061630">
    <property type="term" value="F:ubiquitin protein ligase activity"/>
    <property type="evidence" value="ECO:0007669"/>
    <property type="project" value="UniProtKB-EC"/>
</dbReference>